<dbReference type="Pfam" id="PF12889">
    <property type="entry name" value="DUF3829"/>
    <property type="match status" value="1"/>
</dbReference>
<keyword evidence="3" id="KW-1185">Reference proteome</keyword>
<evidence type="ECO:0000256" key="1">
    <source>
        <dbReference type="SAM" id="MobiDB-lite"/>
    </source>
</evidence>
<protein>
    <submittedName>
        <fullName evidence="2">DUF3829 domain-containing protein</fullName>
    </submittedName>
</protein>
<accession>A0A4D7QSR3</accession>
<dbReference type="InterPro" id="IPR024291">
    <property type="entry name" value="DUF3829"/>
</dbReference>
<evidence type="ECO:0000313" key="3">
    <source>
        <dbReference type="Proteomes" id="UP000298588"/>
    </source>
</evidence>
<name>A0A4D7QSR3_9HYPH</name>
<evidence type="ECO:0000313" key="2">
    <source>
        <dbReference type="EMBL" id="QCK88546.1"/>
    </source>
</evidence>
<dbReference type="KEGG" id="paqt:E8L99_00065"/>
<proteinExistence type="predicted"/>
<feature type="compositionally biased region" description="Basic and acidic residues" evidence="1">
    <location>
        <begin position="10"/>
        <end position="19"/>
    </location>
</feature>
<dbReference type="AlphaFoldDB" id="A0A4D7QSR3"/>
<dbReference type="EMBL" id="CP039865">
    <property type="protein sequence ID" value="QCK88546.1"/>
    <property type="molecule type" value="Genomic_DNA"/>
</dbReference>
<gene>
    <name evidence="2" type="ORF">E8L99_00065</name>
</gene>
<feature type="region of interest" description="Disordered" evidence="1">
    <location>
        <begin position="1"/>
        <end position="21"/>
    </location>
</feature>
<reference evidence="2 3" key="1">
    <citation type="submission" date="2019-04" db="EMBL/GenBank/DDBJ databases">
        <title>Phreatobacter aquaticus sp. nov.</title>
        <authorList>
            <person name="Choi A."/>
            <person name="Baek K."/>
        </authorList>
    </citation>
    <scope>NUCLEOTIDE SEQUENCE [LARGE SCALE GENOMIC DNA]</scope>
    <source>
        <strain evidence="2 3">NMCR1094</strain>
    </source>
</reference>
<organism evidence="2 3">
    <name type="scientific">Phreatobacter aquaticus</name>
    <dbReference type="NCBI Taxonomy" id="2570229"/>
    <lineage>
        <taxon>Bacteria</taxon>
        <taxon>Pseudomonadati</taxon>
        <taxon>Pseudomonadota</taxon>
        <taxon>Alphaproteobacteria</taxon>
        <taxon>Hyphomicrobiales</taxon>
        <taxon>Phreatobacteraceae</taxon>
        <taxon>Phreatobacter</taxon>
    </lineage>
</organism>
<sequence length="299" mass="33994">MGLGPALAQKDQRVAAPREEADDLQASIAKSNAYTSLMNRTLRAVQSWGRYRSWVDMRRGPTGNERYISYGLYSLYDVTSEIAKAEQATDAQPRLPELDDTMRRYIAAYQRLAPLITRAERYYERKDYRDDAMAEGRALHREMVPAAEAFLEQRAALESHMRTFKGDLDQRELAAIEAREGKSARWQIRNIMINARAVMDLMPSNDRPVVDMASFDRAVAQFSAAVREMDRFKETNPQGVSIMDSQASSWLGKIRDFRDKLARSRGDVRRGGAGNDANWIVSSYNTMVTLSDTAMRTSR</sequence>
<dbReference type="Proteomes" id="UP000298588">
    <property type="component" value="Chromosome"/>
</dbReference>
<dbReference type="OrthoDB" id="8004422at2"/>